<reference evidence="1 2" key="1">
    <citation type="submission" date="2020-08" db="EMBL/GenBank/DDBJ databases">
        <title>Sequencing the genomes of 1000 actinobacteria strains.</title>
        <authorList>
            <person name="Klenk H.-P."/>
        </authorList>
    </citation>
    <scope>NUCLEOTIDE SEQUENCE [LARGE SCALE GENOMIC DNA]</scope>
    <source>
        <strain evidence="1 2">DSM 12511</strain>
    </source>
</reference>
<evidence type="ECO:0000313" key="1">
    <source>
        <dbReference type="EMBL" id="MBB6391603.1"/>
    </source>
</evidence>
<proteinExistence type="predicted"/>
<gene>
    <name evidence="1" type="ORF">HD594_001916</name>
</gene>
<dbReference type="Proteomes" id="UP000537775">
    <property type="component" value="Unassembled WGS sequence"/>
</dbReference>
<name>A0A7X0FQ33_9MICO</name>
<accession>A0A7X0FQ33</accession>
<dbReference type="Gene3D" id="3.40.30.10">
    <property type="entry name" value="Glutaredoxin"/>
    <property type="match status" value="1"/>
</dbReference>
<dbReference type="AlphaFoldDB" id="A0A7X0FQ33"/>
<evidence type="ECO:0008006" key="3">
    <source>
        <dbReference type="Google" id="ProtNLM"/>
    </source>
</evidence>
<dbReference type="RefSeq" id="WP_184750758.1">
    <property type="nucleotide sequence ID" value="NZ_BAAAJR010000006.1"/>
</dbReference>
<evidence type="ECO:0000313" key="2">
    <source>
        <dbReference type="Proteomes" id="UP000537775"/>
    </source>
</evidence>
<comment type="caution">
    <text evidence="1">The sequence shown here is derived from an EMBL/GenBank/DDBJ whole genome shotgun (WGS) entry which is preliminary data.</text>
</comment>
<keyword evidence="2" id="KW-1185">Reference proteome</keyword>
<dbReference type="EMBL" id="JACHML010000001">
    <property type="protein sequence ID" value="MBB6391603.1"/>
    <property type="molecule type" value="Genomic_DNA"/>
</dbReference>
<organism evidence="1 2">
    <name type="scientific">Microbacterium thalassium</name>
    <dbReference type="NCBI Taxonomy" id="362649"/>
    <lineage>
        <taxon>Bacteria</taxon>
        <taxon>Bacillati</taxon>
        <taxon>Actinomycetota</taxon>
        <taxon>Actinomycetes</taxon>
        <taxon>Micrococcales</taxon>
        <taxon>Microbacteriaceae</taxon>
        <taxon>Microbacterium</taxon>
    </lineage>
</organism>
<sequence length="303" mass="30359">MAKHRVDRALVKGMTKRERQAFVREARRAERERLARLKRRRRIAGWSSGAAAVVAIGAVVAVSAVGSAQAAAAAAAAGPANMITDGLLVESSGDGSTTSVVTTAALAADETPSTNLSTVATTGVLDVQVYLDMTDADAAAFWTANGAALESAAAAGGLTLELHPVALDTADARDVAAVAAFACIGDQNPDSAPAFWDAVLAAESADEGTVYTTQKLATLASGVGVTDGDTTSCIADGGFTDWATSASSRAAASVPYTSDPVDVSAGPVLVAAGTAYTGALDDVDALLAFLSDVYTEATADATG</sequence>
<protein>
    <recommendedName>
        <fullName evidence="3">Thioredoxin-like fold domain-containing protein</fullName>
    </recommendedName>
</protein>